<reference evidence="1" key="1">
    <citation type="submission" date="2016-04" db="EMBL/GenBank/DDBJ databases">
        <authorList>
            <person name="Evans L.H."/>
            <person name="Alamgir A."/>
            <person name="Owens N."/>
            <person name="Weber N.D."/>
            <person name="Virtaneva K."/>
            <person name="Barbian K."/>
            <person name="Babar A."/>
            <person name="Rosenke K."/>
        </authorList>
    </citation>
    <scope>NUCLEOTIDE SEQUENCE [LARGE SCALE GENOMIC DNA]</scope>
    <source>
        <strain evidence="1">CBS 101.48</strain>
    </source>
</reference>
<organism evidence="1">
    <name type="scientific">Absidia glauca</name>
    <name type="common">Pin mould</name>
    <dbReference type="NCBI Taxonomy" id="4829"/>
    <lineage>
        <taxon>Eukaryota</taxon>
        <taxon>Fungi</taxon>
        <taxon>Fungi incertae sedis</taxon>
        <taxon>Mucoromycota</taxon>
        <taxon>Mucoromycotina</taxon>
        <taxon>Mucoromycetes</taxon>
        <taxon>Mucorales</taxon>
        <taxon>Cunninghamellaceae</taxon>
        <taxon>Absidia</taxon>
    </lineage>
</organism>
<dbReference type="EMBL" id="LT553932">
    <property type="protein sequence ID" value="SAM02625.1"/>
    <property type="molecule type" value="Genomic_DNA"/>
</dbReference>
<sequence length="91" mass="10084">MAHKALPFNEHYEDALRELVKGLVPPYGIRRMVIARVIEMDPWIAAGGPALAAVGDVAVEEEHAAEWEIFSSLLGLDRLFDWATEPFLPGV</sequence>
<dbReference type="InParanoid" id="A0A168PMA5"/>
<gene>
    <name evidence="1" type="primary">ABSGL_08428.1 scaffold 10128</name>
</gene>
<name>A0A168PMA5_ABSGL</name>
<evidence type="ECO:0000313" key="2">
    <source>
        <dbReference type="Proteomes" id="UP000078561"/>
    </source>
</evidence>
<keyword evidence="2" id="KW-1185">Reference proteome</keyword>
<proteinExistence type="predicted"/>
<accession>A0A168PMA5</accession>
<evidence type="ECO:0000313" key="1">
    <source>
        <dbReference type="EMBL" id="SAM02625.1"/>
    </source>
</evidence>
<dbReference type="AlphaFoldDB" id="A0A168PMA5"/>
<protein>
    <submittedName>
        <fullName evidence="1">Uncharacterized protein</fullName>
    </submittedName>
</protein>
<dbReference type="Proteomes" id="UP000078561">
    <property type="component" value="Unassembled WGS sequence"/>
</dbReference>